<dbReference type="GO" id="GO:0005886">
    <property type="term" value="C:plasma membrane"/>
    <property type="evidence" value="ECO:0007669"/>
    <property type="project" value="UniProtKB-SubCell"/>
</dbReference>
<dbReference type="Gene3D" id="1.10.490.10">
    <property type="entry name" value="Globins"/>
    <property type="match status" value="1"/>
</dbReference>
<protein>
    <recommendedName>
        <fullName evidence="10">Chemotaxis protein</fullName>
    </recommendedName>
</protein>
<dbReference type="InterPro" id="IPR004089">
    <property type="entry name" value="MCPsignal_dom"/>
</dbReference>
<evidence type="ECO:0000256" key="2">
    <source>
        <dbReference type="ARBA" id="ARBA00022519"/>
    </source>
</evidence>
<dbReference type="PROSITE" id="PS50111">
    <property type="entry name" value="CHEMOTAXIS_TRANSDUC_2"/>
    <property type="match status" value="1"/>
</dbReference>
<dbReference type="InterPro" id="IPR012292">
    <property type="entry name" value="Globin/Proto"/>
</dbReference>
<evidence type="ECO:0000259" key="7">
    <source>
        <dbReference type="PROSITE" id="PS50192"/>
    </source>
</evidence>
<dbReference type="PANTHER" id="PTHR32089">
    <property type="entry name" value="METHYL-ACCEPTING CHEMOTAXIS PROTEIN MCPB"/>
    <property type="match status" value="1"/>
</dbReference>
<dbReference type="GO" id="GO:0020037">
    <property type="term" value="F:heme binding"/>
    <property type="evidence" value="ECO:0007669"/>
    <property type="project" value="InterPro"/>
</dbReference>
<dbReference type="Pfam" id="PF11563">
    <property type="entry name" value="Protoglobin"/>
    <property type="match status" value="1"/>
</dbReference>
<dbReference type="GO" id="GO:0004888">
    <property type="term" value="F:transmembrane signaling receptor activity"/>
    <property type="evidence" value="ECO:0007669"/>
    <property type="project" value="InterPro"/>
</dbReference>
<evidence type="ECO:0000259" key="6">
    <source>
        <dbReference type="PROSITE" id="PS50111"/>
    </source>
</evidence>
<evidence type="ECO:0000256" key="1">
    <source>
        <dbReference type="ARBA" id="ARBA00004429"/>
    </source>
</evidence>
<dbReference type="GO" id="GO:0006935">
    <property type="term" value="P:chemotaxis"/>
    <property type="evidence" value="ECO:0007669"/>
    <property type="project" value="InterPro"/>
</dbReference>
<keyword evidence="2" id="KW-0472">Membrane</keyword>
<dbReference type="PROSITE" id="PS50192">
    <property type="entry name" value="T_SNARE"/>
    <property type="match status" value="1"/>
</dbReference>
<accession>A0A6N6VKI5</accession>
<dbReference type="EMBL" id="WESC01000004">
    <property type="protein sequence ID" value="KAB7741339.1"/>
    <property type="molecule type" value="Genomic_DNA"/>
</dbReference>
<evidence type="ECO:0008006" key="10">
    <source>
        <dbReference type="Google" id="ProtNLM"/>
    </source>
</evidence>
<dbReference type="Pfam" id="PF00015">
    <property type="entry name" value="MCPsignal"/>
    <property type="match status" value="1"/>
</dbReference>
<keyword evidence="2" id="KW-0997">Cell inner membrane</keyword>
<keyword evidence="9" id="KW-1185">Reference proteome</keyword>
<keyword evidence="3 5" id="KW-0807">Transducer</keyword>
<dbReference type="AlphaFoldDB" id="A0A6N6VKI5"/>
<dbReference type="Proteomes" id="UP000468901">
    <property type="component" value="Unassembled WGS sequence"/>
</dbReference>
<comment type="similarity">
    <text evidence="4">Belongs to the methyl-accepting chemotaxis (MCP) protein family.</text>
</comment>
<dbReference type="GO" id="GO:0007165">
    <property type="term" value="P:signal transduction"/>
    <property type="evidence" value="ECO:0007669"/>
    <property type="project" value="UniProtKB-KW"/>
</dbReference>
<evidence type="ECO:0000256" key="4">
    <source>
        <dbReference type="ARBA" id="ARBA00029447"/>
    </source>
</evidence>
<proteinExistence type="inferred from homology"/>
<dbReference type="InterPro" id="IPR009050">
    <property type="entry name" value="Globin-like_sf"/>
</dbReference>
<evidence type="ECO:0000256" key="3">
    <source>
        <dbReference type="ARBA" id="ARBA00023224"/>
    </source>
</evidence>
<name>A0A6N6VKI5_9HYPH</name>
<feature type="domain" description="Methyl-accepting transducer" evidence="6">
    <location>
        <begin position="184"/>
        <end position="420"/>
    </location>
</feature>
<dbReference type="Gene3D" id="1.10.287.950">
    <property type="entry name" value="Methyl-accepting chemotaxis protein"/>
    <property type="match status" value="1"/>
</dbReference>
<dbReference type="InterPro" id="IPR039379">
    <property type="entry name" value="Protoglobin_sensor_dom"/>
</dbReference>
<dbReference type="InterPro" id="IPR000727">
    <property type="entry name" value="T_SNARE_dom"/>
</dbReference>
<dbReference type="GO" id="GO:0019825">
    <property type="term" value="F:oxygen binding"/>
    <property type="evidence" value="ECO:0007669"/>
    <property type="project" value="InterPro"/>
</dbReference>
<dbReference type="PANTHER" id="PTHR32089:SF112">
    <property type="entry name" value="LYSOZYME-LIKE PROTEIN-RELATED"/>
    <property type="match status" value="1"/>
</dbReference>
<feature type="domain" description="T-SNARE coiled-coil homology" evidence="7">
    <location>
        <begin position="343"/>
        <end position="405"/>
    </location>
</feature>
<comment type="caution">
    <text evidence="8">The sequence shown here is derived from an EMBL/GenBank/DDBJ whole genome shotgun (WGS) entry which is preliminary data.</text>
</comment>
<sequence length="447" mass="47445">MESTTTSTDREGRLRFMEIDADVSKTLRELWHIIEPRLPDVLDGFYAHLGSSPALAKLVGNQSNRLKQAQGSHWARLFDGKFDETYMEGVRTIGLVHSRIGLEPRWYIGGYKYVLNRLVEVVVNKYRFSPRRAARAISALNAAVMLDMDLAISVYQEAVMIERQQRQRELEGAIANFETVMGGVVGSVSAAATEMQEAAQSMTVNADQTSERTTAVAAASEQASANVQTVATASDELSSSISEIGRQAALSTKIASQAVEEAHKTDEKVQGLAAAAQRIGDVVTLINDIAAQTNLLALNATIEAARAGEAGKGFAVVASEVKGLANQTAKATEEIADQVKAMQTATTESVDAIGSIERVITEMNEIAAAIAAAVEEQNAATQEIARNVQEAAHGTEDVSSNIAGVAQAASETGAAAAQVRGSAGLLADQAETLKREVDAFLARARAA</sequence>
<organism evidence="8 9">
    <name type="scientific">Parvibaculum sedimenti</name>
    <dbReference type="NCBI Taxonomy" id="2608632"/>
    <lineage>
        <taxon>Bacteria</taxon>
        <taxon>Pseudomonadati</taxon>
        <taxon>Pseudomonadota</taxon>
        <taxon>Alphaproteobacteria</taxon>
        <taxon>Hyphomicrobiales</taxon>
        <taxon>Parvibaculaceae</taxon>
        <taxon>Parvibaculum</taxon>
    </lineage>
</organism>
<dbReference type="InterPro" id="IPR044398">
    <property type="entry name" value="Globin-sensor_dom"/>
</dbReference>
<evidence type="ECO:0000313" key="9">
    <source>
        <dbReference type="Proteomes" id="UP000468901"/>
    </source>
</evidence>
<keyword evidence="2" id="KW-1003">Cell membrane</keyword>
<dbReference type="SMART" id="SM00283">
    <property type="entry name" value="MA"/>
    <property type="match status" value="1"/>
</dbReference>
<gene>
    <name evidence="8" type="ORF">F2P47_06245</name>
</gene>
<dbReference type="SUPFAM" id="SSF58104">
    <property type="entry name" value="Methyl-accepting chemotaxis protein (MCP) signaling domain"/>
    <property type="match status" value="1"/>
</dbReference>
<dbReference type="SUPFAM" id="SSF46458">
    <property type="entry name" value="Globin-like"/>
    <property type="match status" value="1"/>
</dbReference>
<dbReference type="RefSeq" id="WP_152215330.1">
    <property type="nucleotide sequence ID" value="NZ_JBAQYD010000265.1"/>
</dbReference>
<dbReference type="InterPro" id="IPR004090">
    <property type="entry name" value="Chemotax_Me-accpt_rcpt"/>
</dbReference>
<evidence type="ECO:0000256" key="5">
    <source>
        <dbReference type="PROSITE-ProRule" id="PRU00284"/>
    </source>
</evidence>
<dbReference type="PRINTS" id="PR00260">
    <property type="entry name" value="CHEMTRNSDUCR"/>
</dbReference>
<dbReference type="CDD" id="cd01068">
    <property type="entry name" value="globin_sensor"/>
    <property type="match status" value="1"/>
</dbReference>
<comment type="subcellular location">
    <subcellularLocation>
        <location evidence="1">Cell inner membrane</location>
        <topology evidence="1">Multi-pass membrane protein</topology>
    </subcellularLocation>
</comment>
<evidence type="ECO:0000313" key="8">
    <source>
        <dbReference type="EMBL" id="KAB7741339.1"/>
    </source>
</evidence>
<reference evidence="8 9" key="1">
    <citation type="submission" date="2019-09" db="EMBL/GenBank/DDBJ databases">
        <title>Parvibaculum sedimenti sp. nov., isolated from sediment.</title>
        <authorList>
            <person name="Wang Y."/>
        </authorList>
    </citation>
    <scope>NUCLEOTIDE SEQUENCE [LARGE SCALE GENOMIC DNA]</scope>
    <source>
        <strain evidence="8 9">HXT-9</strain>
    </source>
</reference>